<keyword evidence="7" id="KW-1185">Reference proteome</keyword>
<evidence type="ECO:0000256" key="1">
    <source>
        <dbReference type="ARBA" id="ARBA00010757"/>
    </source>
</evidence>
<sequence length="94" mass="11121">MKVTIEEIQYIAKLAKLKFQEEEAAVFAKEFDSILAHFENINKEDYTEIEKGQLEKPTSTLRKDEEKYFEEKEALFQNVKGMREGYIELPKIVE</sequence>
<name>A0A1I0BX41_9FIRM</name>
<organism evidence="6 7">
    <name type="scientific">Natronincola peptidivorans</name>
    <dbReference type="NCBI Taxonomy" id="426128"/>
    <lineage>
        <taxon>Bacteria</taxon>
        <taxon>Bacillati</taxon>
        <taxon>Bacillota</taxon>
        <taxon>Clostridia</taxon>
        <taxon>Peptostreptococcales</taxon>
        <taxon>Natronincolaceae</taxon>
        <taxon>Natronincola</taxon>
    </lineage>
</organism>
<dbReference type="Pfam" id="PF02686">
    <property type="entry name" value="GatC"/>
    <property type="match status" value="1"/>
</dbReference>
<evidence type="ECO:0000256" key="5">
    <source>
        <dbReference type="ARBA" id="ARBA00047913"/>
    </source>
</evidence>
<evidence type="ECO:0000313" key="6">
    <source>
        <dbReference type="EMBL" id="SET10952.1"/>
    </source>
</evidence>
<dbReference type="GO" id="GO:0016740">
    <property type="term" value="F:transferase activity"/>
    <property type="evidence" value="ECO:0007669"/>
    <property type="project" value="UniProtKB-KW"/>
</dbReference>
<proteinExistence type="inferred from homology"/>
<dbReference type="PANTHER" id="PTHR15004:SF0">
    <property type="entry name" value="GLUTAMYL-TRNA(GLN) AMIDOTRANSFERASE SUBUNIT C, MITOCHONDRIAL"/>
    <property type="match status" value="1"/>
</dbReference>
<comment type="subunit">
    <text evidence="2">Heterotrimer of A, B and C subunits.</text>
</comment>
<dbReference type="SUPFAM" id="SSF141000">
    <property type="entry name" value="Glu-tRNAGln amidotransferase C subunit"/>
    <property type="match status" value="1"/>
</dbReference>
<dbReference type="AlphaFoldDB" id="A0A1I0BX41"/>
<evidence type="ECO:0000256" key="4">
    <source>
        <dbReference type="ARBA" id="ARBA00047380"/>
    </source>
</evidence>
<reference evidence="6 7" key="1">
    <citation type="submission" date="2016-10" db="EMBL/GenBank/DDBJ databases">
        <authorList>
            <person name="de Groot N.N."/>
        </authorList>
    </citation>
    <scope>NUCLEOTIDE SEQUENCE [LARGE SCALE GENOMIC DNA]</scope>
    <source>
        <strain evidence="6 7">DSM 18979</strain>
    </source>
</reference>
<evidence type="ECO:0000256" key="2">
    <source>
        <dbReference type="ARBA" id="ARBA00011123"/>
    </source>
</evidence>
<dbReference type="InterPro" id="IPR036113">
    <property type="entry name" value="Asp/Glu-ADT_sf_sub_c"/>
</dbReference>
<dbReference type="InterPro" id="IPR003837">
    <property type="entry name" value="GatC"/>
</dbReference>
<evidence type="ECO:0000256" key="3">
    <source>
        <dbReference type="ARBA" id="ARBA00024799"/>
    </source>
</evidence>
<comment type="function">
    <text evidence="3">Allows the formation of correctly charged Asn-tRNA(Asn) or Gln-tRNA(Gln) through the transamidation of misacylated Asp-tRNA(Asn) or Glu-tRNA(Gln) in organisms which lack either or both of asparaginyl-tRNA or glutaminyl-tRNA synthetases. The reaction takes place in the presence of glutamine and ATP through an activated phospho-Asp-tRNA(Asn) or phospho-Glu-tRNA(Gln).</text>
</comment>
<dbReference type="EMBL" id="FOHU01000004">
    <property type="protein sequence ID" value="SET10952.1"/>
    <property type="molecule type" value="Genomic_DNA"/>
</dbReference>
<comment type="similarity">
    <text evidence="1">Belongs to the GatC family.</text>
</comment>
<dbReference type="Gene3D" id="1.10.20.60">
    <property type="entry name" value="Glu-tRNAGln amidotransferase C subunit, N-terminal domain"/>
    <property type="match status" value="1"/>
</dbReference>
<comment type="catalytic activity">
    <reaction evidence="4">
        <text>L-aspartyl-tRNA(Asn) + L-glutamine + ATP + H2O = L-asparaginyl-tRNA(Asn) + L-glutamate + ADP + phosphate + 2 H(+)</text>
        <dbReference type="Rhea" id="RHEA:14513"/>
        <dbReference type="Rhea" id="RHEA-COMP:9674"/>
        <dbReference type="Rhea" id="RHEA-COMP:9677"/>
        <dbReference type="ChEBI" id="CHEBI:15377"/>
        <dbReference type="ChEBI" id="CHEBI:15378"/>
        <dbReference type="ChEBI" id="CHEBI:29985"/>
        <dbReference type="ChEBI" id="CHEBI:30616"/>
        <dbReference type="ChEBI" id="CHEBI:43474"/>
        <dbReference type="ChEBI" id="CHEBI:58359"/>
        <dbReference type="ChEBI" id="CHEBI:78515"/>
        <dbReference type="ChEBI" id="CHEBI:78516"/>
        <dbReference type="ChEBI" id="CHEBI:456216"/>
    </reaction>
</comment>
<evidence type="ECO:0000313" key="7">
    <source>
        <dbReference type="Proteomes" id="UP000199568"/>
    </source>
</evidence>
<dbReference type="GO" id="GO:0006450">
    <property type="term" value="P:regulation of translational fidelity"/>
    <property type="evidence" value="ECO:0007669"/>
    <property type="project" value="InterPro"/>
</dbReference>
<dbReference type="PANTHER" id="PTHR15004">
    <property type="entry name" value="GLUTAMYL-TRNA(GLN) AMIDOTRANSFERASE SUBUNIT C, MITOCHONDRIAL"/>
    <property type="match status" value="1"/>
</dbReference>
<accession>A0A1I0BX41</accession>
<dbReference type="GO" id="GO:0070681">
    <property type="term" value="P:glutaminyl-tRNAGln biosynthesis via transamidation"/>
    <property type="evidence" value="ECO:0007669"/>
    <property type="project" value="TreeGrafter"/>
</dbReference>
<dbReference type="Proteomes" id="UP000199568">
    <property type="component" value="Unassembled WGS sequence"/>
</dbReference>
<protein>
    <submittedName>
        <fullName evidence="6">Aspartyl/glutamyl-tRNA(Asn/Gln) amidotransferase subunit C</fullName>
    </submittedName>
</protein>
<gene>
    <name evidence="6" type="ORF">SAMN05660297_01433</name>
</gene>
<dbReference type="STRING" id="426128.SAMN05660297_01433"/>
<dbReference type="RefSeq" id="WP_090441452.1">
    <property type="nucleotide sequence ID" value="NZ_FOHU01000004.1"/>
</dbReference>
<dbReference type="NCBIfam" id="TIGR00135">
    <property type="entry name" value="gatC"/>
    <property type="match status" value="1"/>
</dbReference>
<comment type="catalytic activity">
    <reaction evidence="5">
        <text>L-glutamyl-tRNA(Gln) + L-glutamine + ATP + H2O = L-glutaminyl-tRNA(Gln) + L-glutamate + ADP + phosphate + H(+)</text>
        <dbReference type="Rhea" id="RHEA:17521"/>
        <dbReference type="Rhea" id="RHEA-COMP:9681"/>
        <dbReference type="Rhea" id="RHEA-COMP:9684"/>
        <dbReference type="ChEBI" id="CHEBI:15377"/>
        <dbReference type="ChEBI" id="CHEBI:15378"/>
        <dbReference type="ChEBI" id="CHEBI:29985"/>
        <dbReference type="ChEBI" id="CHEBI:30616"/>
        <dbReference type="ChEBI" id="CHEBI:43474"/>
        <dbReference type="ChEBI" id="CHEBI:58359"/>
        <dbReference type="ChEBI" id="CHEBI:78520"/>
        <dbReference type="ChEBI" id="CHEBI:78521"/>
        <dbReference type="ChEBI" id="CHEBI:456216"/>
    </reaction>
</comment>
<dbReference type="OrthoDB" id="9813938at2"/>
<keyword evidence="6" id="KW-0808">Transferase</keyword>